<evidence type="ECO:0000313" key="3">
    <source>
        <dbReference type="Proteomes" id="UP000712600"/>
    </source>
</evidence>
<protein>
    <submittedName>
        <fullName evidence="2">Uncharacterized protein</fullName>
    </submittedName>
</protein>
<reference evidence="2" key="1">
    <citation type="submission" date="2019-12" db="EMBL/GenBank/DDBJ databases">
        <title>Genome sequencing and annotation of Brassica cretica.</title>
        <authorList>
            <person name="Studholme D.J."/>
            <person name="Sarris P."/>
        </authorList>
    </citation>
    <scope>NUCLEOTIDE SEQUENCE</scope>
    <source>
        <strain evidence="2">PFS-109/04</strain>
        <tissue evidence="2">Leaf</tissue>
    </source>
</reference>
<accession>A0A8S9RGD2</accession>
<dbReference type="PANTHER" id="PTHR34361">
    <property type="entry name" value="OS08G0157800 PROTEIN"/>
    <property type="match status" value="1"/>
</dbReference>
<keyword evidence="1" id="KW-0732">Signal</keyword>
<feature type="signal peptide" evidence="1">
    <location>
        <begin position="1"/>
        <end position="22"/>
    </location>
</feature>
<dbReference type="EMBL" id="QGKX02000095">
    <property type="protein sequence ID" value="KAF3571799.1"/>
    <property type="molecule type" value="Genomic_DNA"/>
</dbReference>
<sequence length="172" mass="19160">MDVMKLLTTIHGLSELLTLAHGSESSDSPEELDLINSTVQNLNMYIQNGIQEQSVVQHNSYDLQLLSNKSKLSIRDLQLPSTNNMTVDLGVTRKEKYSVVSGETFPDSGLYQYGVTKDEGFGQVVAKSGYQQNHQGEEQINPHALFYKSLWLKAEADRCLMVYETSLSNPGS</sequence>
<gene>
    <name evidence="2" type="ORF">F2Q69_00059129</name>
</gene>
<evidence type="ECO:0000256" key="1">
    <source>
        <dbReference type="SAM" id="SignalP"/>
    </source>
</evidence>
<proteinExistence type="predicted"/>
<evidence type="ECO:0000313" key="2">
    <source>
        <dbReference type="EMBL" id="KAF3571799.1"/>
    </source>
</evidence>
<dbReference type="AlphaFoldDB" id="A0A8S9RGD2"/>
<dbReference type="Proteomes" id="UP000712600">
    <property type="component" value="Unassembled WGS sequence"/>
</dbReference>
<comment type="caution">
    <text evidence="2">The sequence shown here is derived from an EMBL/GenBank/DDBJ whole genome shotgun (WGS) entry which is preliminary data.</text>
</comment>
<dbReference type="PANTHER" id="PTHR34361:SF6">
    <property type="entry name" value="POX DOMAIN-CONTAINING PROTEIN"/>
    <property type="match status" value="1"/>
</dbReference>
<feature type="chain" id="PRO_5035791895" evidence="1">
    <location>
        <begin position="23"/>
        <end position="172"/>
    </location>
</feature>
<organism evidence="2 3">
    <name type="scientific">Brassica cretica</name>
    <name type="common">Mustard</name>
    <dbReference type="NCBI Taxonomy" id="69181"/>
    <lineage>
        <taxon>Eukaryota</taxon>
        <taxon>Viridiplantae</taxon>
        <taxon>Streptophyta</taxon>
        <taxon>Embryophyta</taxon>
        <taxon>Tracheophyta</taxon>
        <taxon>Spermatophyta</taxon>
        <taxon>Magnoliopsida</taxon>
        <taxon>eudicotyledons</taxon>
        <taxon>Gunneridae</taxon>
        <taxon>Pentapetalae</taxon>
        <taxon>rosids</taxon>
        <taxon>malvids</taxon>
        <taxon>Brassicales</taxon>
        <taxon>Brassicaceae</taxon>
        <taxon>Brassiceae</taxon>
        <taxon>Brassica</taxon>
    </lineage>
</organism>
<name>A0A8S9RGD2_BRACR</name>